<dbReference type="EMBL" id="CP111014">
    <property type="protein sequence ID" value="WAQ98434.1"/>
    <property type="molecule type" value="Genomic_DNA"/>
</dbReference>
<protein>
    <recommendedName>
        <fullName evidence="6">Terpene utilization protein AtuA</fullName>
    </recommendedName>
</protein>
<dbReference type="InterPro" id="IPR010839">
    <property type="entry name" value="AtuA_N"/>
</dbReference>
<name>A0ABY7DPE6_MYAAR</name>
<feature type="domain" description="Acyclic terpene utilisation N-terminal" evidence="2">
    <location>
        <begin position="159"/>
        <end position="197"/>
    </location>
</feature>
<keyword evidence="5" id="KW-1185">Reference proteome</keyword>
<reference evidence="4" key="1">
    <citation type="submission" date="2022-11" db="EMBL/GenBank/DDBJ databases">
        <title>Centuries of genome instability and evolution in soft-shell clam transmissible cancer (bioRxiv).</title>
        <authorList>
            <person name="Hart S.F.M."/>
            <person name="Yonemitsu M.A."/>
            <person name="Giersch R.M."/>
            <person name="Beal B.F."/>
            <person name="Arriagada G."/>
            <person name="Davis B.W."/>
            <person name="Ostrander E.A."/>
            <person name="Goff S.P."/>
            <person name="Metzger M.J."/>
        </authorList>
    </citation>
    <scope>NUCLEOTIDE SEQUENCE</scope>
    <source>
        <strain evidence="4">MELC-2E11</strain>
        <tissue evidence="4">Siphon/mantle</tissue>
    </source>
</reference>
<feature type="region of interest" description="Disordered" evidence="1">
    <location>
        <begin position="399"/>
        <end position="418"/>
    </location>
</feature>
<dbReference type="Pfam" id="PF23544">
    <property type="entry name" value="AtuA_ferredoxin"/>
    <property type="match status" value="1"/>
</dbReference>
<proteinExistence type="predicted"/>
<dbReference type="Pfam" id="PF07287">
    <property type="entry name" value="AtuA"/>
    <property type="match status" value="3"/>
</dbReference>
<evidence type="ECO:0000259" key="3">
    <source>
        <dbReference type="Pfam" id="PF23544"/>
    </source>
</evidence>
<sequence length="507" mass="54698">MHWHPVGNPYRSGEECFLSDLRNPRASDWVAGTCPCMEKETNVYNEHSSEVEDYTGNWSNTVRIGCASGFWGDTMTADYLSEITMSLLTAMKNKDSNAGYPVDFVQVISNAGGVNPEACAAALQAVCSQAGIDLNIAVVNGDDLVHRWSFHAEVCHQAGPISRALDLGADIIVTGRCVDSALVLAPLVHKSGWSPDRVWSAEDGNFVVTKPPKTGGIVSKATVAEQLLYEIGDPACYQLPDVNCDFTQVSATYMDGYRMTAVCCVGGPRSKDKAERTAEAILKRTRAIFKQLKMADFSKVNIEILGSENNYGHNSKLPAGSREAVLWLAVHHPDKRALNILAREIAPAGTGMAPGLTGIVGGRPKVSPVLKLFSFLHDKDDLKIDIAMNGKHVETYTPPKVAQEGQSSGSPKQSEVKATGEVHIGQALTEVTVAEYFAHLLEADKGAKVDRYECPGIHGLNFVLHEALGGGGIASLRSDPQGKAYGQMMLDFEIHDMPALVDIINES</sequence>
<feature type="compositionally biased region" description="Polar residues" evidence="1">
    <location>
        <begin position="404"/>
        <end position="413"/>
    </location>
</feature>
<gene>
    <name evidence="4" type="ORF">MAR_022807</name>
</gene>
<dbReference type="PANTHER" id="PTHR47708">
    <property type="match status" value="1"/>
</dbReference>
<feature type="domain" description="Acyclic terpene utilisation N-terminal" evidence="2">
    <location>
        <begin position="201"/>
        <end position="250"/>
    </location>
</feature>
<evidence type="ECO:0008006" key="6">
    <source>
        <dbReference type="Google" id="ProtNLM"/>
    </source>
</evidence>
<feature type="domain" description="Acyclic terpene utilisation N-terminal" evidence="2">
    <location>
        <begin position="73"/>
        <end position="148"/>
    </location>
</feature>
<evidence type="ECO:0000256" key="1">
    <source>
        <dbReference type="SAM" id="MobiDB-lite"/>
    </source>
</evidence>
<feature type="domain" description="AtuA-like ferredoxin-fold" evidence="3">
    <location>
        <begin position="424"/>
        <end position="494"/>
    </location>
</feature>
<accession>A0ABY7DPE6</accession>
<evidence type="ECO:0000313" key="4">
    <source>
        <dbReference type="EMBL" id="WAQ98434.1"/>
    </source>
</evidence>
<evidence type="ECO:0000313" key="5">
    <source>
        <dbReference type="Proteomes" id="UP001164746"/>
    </source>
</evidence>
<evidence type="ECO:0000259" key="2">
    <source>
        <dbReference type="Pfam" id="PF07287"/>
    </source>
</evidence>
<dbReference type="Proteomes" id="UP001164746">
    <property type="component" value="Chromosome 3"/>
</dbReference>
<dbReference type="PANTHER" id="PTHR47708:SF2">
    <property type="entry name" value="SI:CH73-132F6.5"/>
    <property type="match status" value="1"/>
</dbReference>
<organism evidence="4 5">
    <name type="scientific">Mya arenaria</name>
    <name type="common">Soft-shell clam</name>
    <dbReference type="NCBI Taxonomy" id="6604"/>
    <lineage>
        <taxon>Eukaryota</taxon>
        <taxon>Metazoa</taxon>
        <taxon>Spiralia</taxon>
        <taxon>Lophotrochozoa</taxon>
        <taxon>Mollusca</taxon>
        <taxon>Bivalvia</taxon>
        <taxon>Autobranchia</taxon>
        <taxon>Heteroconchia</taxon>
        <taxon>Euheterodonta</taxon>
        <taxon>Imparidentia</taxon>
        <taxon>Neoheterodontei</taxon>
        <taxon>Myida</taxon>
        <taxon>Myoidea</taxon>
        <taxon>Myidae</taxon>
        <taxon>Mya</taxon>
    </lineage>
</organism>
<dbReference type="InterPro" id="IPR056362">
    <property type="entry name" value="AtuA-like_ferredoxin_dom"/>
</dbReference>